<gene>
    <name evidence="1" type="ORF">BRSU_2351</name>
</gene>
<name>A0A0G4K9G3_9SPIR</name>
<evidence type="ECO:0000313" key="2">
    <source>
        <dbReference type="Proteomes" id="UP000043763"/>
    </source>
</evidence>
<evidence type="ECO:0008006" key="3">
    <source>
        <dbReference type="Google" id="ProtNLM"/>
    </source>
</evidence>
<dbReference type="Proteomes" id="UP000043763">
    <property type="component" value="Unassembled WGS sequence"/>
</dbReference>
<accession>A0A0G4K9G3</accession>
<dbReference type="EMBL" id="CVLB01000002">
    <property type="protein sequence ID" value="CRF34942.1"/>
    <property type="molecule type" value="Genomic_DNA"/>
</dbReference>
<organism evidence="1 2">
    <name type="scientific">Brachyspira suanatina</name>
    <dbReference type="NCBI Taxonomy" id="381802"/>
    <lineage>
        <taxon>Bacteria</taxon>
        <taxon>Pseudomonadati</taxon>
        <taxon>Spirochaetota</taxon>
        <taxon>Spirochaetia</taxon>
        <taxon>Brachyspirales</taxon>
        <taxon>Brachyspiraceae</taxon>
        <taxon>Brachyspira</taxon>
    </lineage>
</organism>
<protein>
    <recommendedName>
        <fullName evidence="3">Toxin A</fullName>
    </recommendedName>
</protein>
<keyword evidence="2" id="KW-1185">Reference proteome</keyword>
<evidence type="ECO:0000313" key="1">
    <source>
        <dbReference type="EMBL" id="CRF34942.1"/>
    </source>
</evidence>
<proteinExistence type="predicted"/>
<dbReference type="OrthoDB" id="306379at2"/>
<dbReference type="RefSeq" id="WP_048595576.1">
    <property type="nucleotide sequence ID" value="NZ_CVLB01000002.1"/>
</dbReference>
<sequence>MKNRLLIIYFIFFILFCFSQISFARRNDFEFDVTPLIEKNKMFSVGMGGIFSEYNGWFNNGKLNILDPYNPNISRRDLYFTFMPYFKVRPIKYLELGVSTSFTYQRQDWRNDITSATNMTDTFNFDSINATMKATLLDWYLSIGVKVGLSYSFMKNNHIYADIKDPFNIYTTIMFAGIPKVIPLNFFFCYTFDTRDNLLKDILNTGEISGGIEVITSPFITLYTGVNYIFPYTKDSDLSYLDIFVKFKATISDFLYMTVSYQKTVYGTGNAPNTATFNFAIEYMFYTPQWDWWSLKK</sequence>
<dbReference type="AlphaFoldDB" id="A0A0G4K9G3"/>
<reference evidence="2" key="1">
    <citation type="submission" date="2015-04" db="EMBL/GenBank/DDBJ databases">
        <authorList>
            <person name="Mushtaq Mamoona"/>
        </authorList>
    </citation>
    <scope>NUCLEOTIDE SEQUENCE [LARGE SCALE GENOMIC DNA]</scope>
    <source>
        <strain evidence="2">AN4859/03</strain>
    </source>
</reference>